<evidence type="ECO:0000313" key="4">
    <source>
        <dbReference type="Proteomes" id="UP001596413"/>
    </source>
</evidence>
<proteinExistence type="predicted"/>
<reference evidence="4" key="1">
    <citation type="journal article" date="2019" name="Int. J. Syst. Evol. Microbiol.">
        <title>The Global Catalogue of Microorganisms (GCM) 10K type strain sequencing project: providing services to taxonomists for standard genome sequencing and annotation.</title>
        <authorList>
            <consortium name="The Broad Institute Genomics Platform"/>
            <consortium name="The Broad Institute Genome Sequencing Center for Infectious Disease"/>
            <person name="Wu L."/>
            <person name="Ma J."/>
        </authorList>
    </citation>
    <scope>NUCLEOTIDE SEQUENCE [LARGE SCALE GENOMIC DNA]</scope>
    <source>
        <strain evidence="4">CGMCC 1.13681</strain>
    </source>
</reference>
<keyword evidence="4" id="KW-1185">Reference proteome</keyword>
<dbReference type="EMBL" id="JBHSZO010000071">
    <property type="protein sequence ID" value="MFC7221473.1"/>
    <property type="molecule type" value="Genomic_DNA"/>
</dbReference>
<feature type="compositionally biased region" description="Basic and acidic residues" evidence="1">
    <location>
        <begin position="8"/>
        <end position="17"/>
    </location>
</feature>
<dbReference type="RefSeq" id="WP_386418845.1">
    <property type="nucleotide sequence ID" value="NZ_JBHSZO010000071.1"/>
</dbReference>
<keyword evidence="2" id="KW-1133">Transmembrane helix</keyword>
<keyword evidence="2" id="KW-0472">Membrane</keyword>
<keyword evidence="2" id="KW-0812">Transmembrane</keyword>
<organism evidence="3 4">
    <name type="scientific">Streptomyces polyrhachis</name>
    <dbReference type="NCBI Taxonomy" id="1282885"/>
    <lineage>
        <taxon>Bacteria</taxon>
        <taxon>Bacillati</taxon>
        <taxon>Actinomycetota</taxon>
        <taxon>Actinomycetes</taxon>
        <taxon>Kitasatosporales</taxon>
        <taxon>Streptomycetaceae</taxon>
        <taxon>Streptomyces</taxon>
    </lineage>
</organism>
<feature type="transmembrane region" description="Helical" evidence="2">
    <location>
        <begin position="21"/>
        <end position="41"/>
    </location>
</feature>
<evidence type="ECO:0000313" key="3">
    <source>
        <dbReference type="EMBL" id="MFC7221473.1"/>
    </source>
</evidence>
<accession>A0ABW2GL74</accession>
<gene>
    <name evidence="3" type="ORF">ACFQLX_25390</name>
</gene>
<feature type="region of interest" description="Disordered" evidence="1">
    <location>
        <begin position="1"/>
        <end position="24"/>
    </location>
</feature>
<dbReference type="Proteomes" id="UP001596413">
    <property type="component" value="Unassembled WGS sequence"/>
</dbReference>
<name>A0ABW2GL74_9ACTN</name>
<evidence type="ECO:0000256" key="1">
    <source>
        <dbReference type="SAM" id="MobiDB-lite"/>
    </source>
</evidence>
<protein>
    <recommendedName>
        <fullName evidence="5">DUF1049 domain-containing protein</fullName>
    </recommendedName>
</protein>
<evidence type="ECO:0000256" key="2">
    <source>
        <dbReference type="SAM" id="Phobius"/>
    </source>
</evidence>
<evidence type="ECO:0008006" key="5">
    <source>
        <dbReference type="Google" id="ProtNLM"/>
    </source>
</evidence>
<sequence length="83" mass="8995">MAKKKHRGDRDDVDSRSGKGSGLTPARGIAIVLGILAVVFIFENTTSTRIRVIIPVVNTPLWLALLAVGLIGVIVGWSMRSRR</sequence>
<comment type="caution">
    <text evidence="3">The sequence shown here is derived from an EMBL/GenBank/DDBJ whole genome shotgun (WGS) entry which is preliminary data.</text>
</comment>
<feature type="transmembrane region" description="Helical" evidence="2">
    <location>
        <begin position="61"/>
        <end position="79"/>
    </location>
</feature>